<organism evidence="1 2">
    <name type="scientific">Dioscorea alata</name>
    <name type="common">Purple yam</name>
    <dbReference type="NCBI Taxonomy" id="55571"/>
    <lineage>
        <taxon>Eukaryota</taxon>
        <taxon>Viridiplantae</taxon>
        <taxon>Streptophyta</taxon>
        <taxon>Embryophyta</taxon>
        <taxon>Tracheophyta</taxon>
        <taxon>Spermatophyta</taxon>
        <taxon>Magnoliopsida</taxon>
        <taxon>Liliopsida</taxon>
        <taxon>Dioscoreales</taxon>
        <taxon>Dioscoreaceae</taxon>
        <taxon>Dioscorea</taxon>
    </lineage>
</organism>
<keyword evidence="2" id="KW-1185">Reference proteome</keyword>
<accession>A0ACB7VA18</accession>
<dbReference type="Proteomes" id="UP000827976">
    <property type="component" value="Chromosome 10"/>
</dbReference>
<name>A0ACB7VA18_DIOAL</name>
<evidence type="ECO:0000313" key="1">
    <source>
        <dbReference type="EMBL" id="KAH7670448.1"/>
    </source>
</evidence>
<dbReference type="EMBL" id="CM037020">
    <property type="protein sequence ID" value="KAH7670448.1"/>
    <property type="molecule type" value="Genomic_DNA"/>
</dbReference>
<evidence type="ECO:0000313" key="2">
    <source>
        <dbReference type="Proteomes" id="UP000827976"/>
    </source>
</evidence>
<keyword evidence="1" id="KW-0489">Methyltransferase</keyword>
<comment type="caution">
    <text evidence="1">The sequence shown here is derived from an EMBL/GenBank/DDBJ whole genome shotgun (WGS) entry which is preliminary data.</text>
</comment>
<protein>
    <submittedName>
        <fullName evidence="1">S-adenosyl-L-methionine-dependent methyltransferase protein</fullName>
    </submittedName>
</protein>
<gene>
    <name evidence="1" type="ORF">IHE45_10G028100</name>
</gene>
<reference evidence="2" key="1">
    <citation type="journal article" date="2022" name="Nat. Commun.">
        <title>Chromosome evolution and the genetic basis of agronomically important traits in greater yam.</title>
        <authorList>
            <person name="Bredeson J.V."/>
            <person name="Lyons J.B."/>
            <person name="Oniyinde I.O."/>
            <person name="Okereke N.R."/>
            <person name="Kolade O."/>
            <person name="Nnabue I."/>
            <person name="Nwadili C.O."/>
            <person name="Hribova E."/>
            <person name="Parker M."/>
            <person name="Nwogha J."/>
            <person name="Shu S."/>
            <person name="Carlson J."/>
            <person name="Kariba R."/>
            <person name="Muthemba S."/>
            <person name="Knop K."/>
            <person name="Barton G.J."/>
            <person name="Sherwood A.V."/>
            <person name="Lopez-Montes A."/>
            <person name="Asiedu R."/>
            <person name="Jamnadass R."/>
            <person name="Muchugi A."/>
            <person name="Goodstein D."/>
            <person name="Egesi C.N."/>
            <person name="Featherston J."/>
            <person name="Asfaw A."/>
            <person name="Simpson G.G."/>
            <person name="Dolezel J."/>
            <person name="Hendre P.S."/>
            <person name="Van Deynze A."/>
            <person name="Kumar P.L."/>
            <person name="Obidiegwu J.E."/>
            <person name="Bhattacharjee R."/>
            <person name="Rokhsar D.S."/>
        </authorList>
    </citation>
    <scope>NUCLEOTIDE SEQUENCE [LARGE SCALE GENOMIC DNA]</scope>
    <source>
        <strain evidence="2">cv. TDa95/00328</strain>
    </source>
</reference>
<sequence length="379" mass="41689">MAEQNEQQRTLSDFARPAVMGTQSSIVRPPITAMNFELKPSFIQMLQQSAQFNGLADEDPNSHIENFLEVCDMLKINGVTDDAIRLRAFPFSLKGKARHWLHSLPRASITTWEEMAEAFLARYFPPGKSARLRNEISSFVQMELESLFETWDRFKELLRKCPQHGFPEWMIIHTFYNGLNPSTKQLLDAAAGGTLGSKTPAQVESLSKKLDALASPRVAAITTCNGCGGGHASSDCPIAIGGTSAVEQADFVGNSYRGQGQGNPYSGTYNPGWKNHPNFSWSNQGQSQQNKNSAPPGFQSQQAPNLESRVTGLEGKMTDLERALTRFVSSSDARFQSVEATLRNHTASLHNLENQVGQIAKTLAERPQGSLPSNTETNP</sequence>
<proteinExistence type="predicted"/>
<keyword evidence="1" id="KW-0808">Transferase</keyword>